<evidence type="ECO:0000313" key="8">
    <source>
        <dbReference type="Proteomes" id="UP000030125"/>
    </source>
</evidence>
<dbReference type="Gene3D" id="3.40.109.10">
    <property type="entry name" value="NADH Oxidase"/>
    <property type="match status" value="1"/>
</dbReference>
<dbReference type="InterPro" id="IPR000415">
    <property type="entry name" value="Nitroreductase-like"/>
</dbReference>
<name>A0A0A2ESW2_PORCN</name>
<dbReference type="CDD" id="cd02146">
    <property type="entry name" value="NfsA-like"/>
    <property type="match status" value="1"/>
</dbReference>
<accession>A0A0A2ESW2</accession>
<comment type="caution">
    <text evidence="7">The sequence shown here is derived from an EMBL/GenBank/DDBJ whole genome shotgun (WGS) entry which is preliminary data.</text>
</comment>
<dbReference type="PANTHER" id="PTHR43425:SF2">
    <property type="entry name" value="OXYGEN-INSENSITIVE NADPH NITROREDUCTASE"/>
    <property type="match status" value="1"/>
</dbReference>
<keyword evidence="5" id="KW-0521">NADP</keyword>
<evidence type="ECO:0000256" key="1">
    <source>
        <dbReference type="ARBA" id="ARBA00008366"/>
    </source>
</evidence>
<keyword evidence="4 5" id="KW-0560">Oxidoreductase</keyword>
<dbReference type="RefSeq" id="WP_036852214.1">
    <property type="nucleotide sequence ID" value="NZ_JQJD01000050.1"/>
</dbReference>
<dbReference type="EMBL" id="JQJD01000050">
    <property type="protein sequence ID" value="KGN79419.1"/>
    <property type="molecule type" value="Genomic_DNA"/>
</dbReference>
<keyword evidence="3 5" id="KW-0288">FMN</keyword>
<feature type="domain" description="Nitroreductase" evidence="6">
    <location>
        <begin position="9"/>
        <end position="163"/>
    </location>
</feature>
<evidence type="ECO:0000256" key="5">
    <source>
        <dbReference type="PIRNR" id="PIRNR005426"/>
    </source>
</evidence>
<keyword evidence="2 5" id="KW-0285">Flavoprotein</keyword>
<dbReference type="PANTHER" id="PTHR43425">
    <property type="entry name" value="OXYGEN-INSENSITIVE NADPH NITROREDUCTASE"/>
    <property type="match status" value="1"/>
</dbReference>
<evidence type="ECO:0000256" key="3">
    <source>
        <dbReference type="ARBA" id="ARBA00022643"/>
    </source>
</evidence>
<proteinExistence type="inferred from homology"/>
<organism evidence="7 8">
    <name type="scientific">Porphyromonas cangingivalis</name>
    <dbReference type="NCBI Taxonomy" id="36874"/>
    <lineage>
        <taxon>Bacteria</taxon>
        <taxon>Pseudomonadati</taxon>
        <taxon>Bacteroidota</taxon>
        <taxon>Bacteroidia</taxon>
        <taxon>Bacteroidales</taxon>
        <taxon>Porphyromonadaceae</taxon>
        <taxon>Porphyromonas</taxon>
    </lineage>
</organism>
<dbReference type="Proteomes" id="UP000030125">
    <property type="component" value="Unassembled WGS sequence"/>
</dbReference>
<reference evidence="7 8" key="1">
    <citation type="submission" date="2014-08" db="EMBL/GenBank/DDBJ databases">
        <title>Porphyromonas cangingivalis strain:COT-109_OH1386 Genome sequencing.</title>
        <authorList>
            <person name="Wallis C."/>
            <person name="Deusch O."/>
            <person name="O'Flynn C."/>
            <person name="Davis I."/>
            <person name="Jospin G."/>
            <person name="Darling A.E."/>
            <person name="Coil D.A."/>
            <person name="Alexiev A."/>
            <person name="Horsfall A."/>
            <person name="Kirkwood N."/>
            <person name="Harris S."/>
            <person name="Eisen J.A."/>
        </authorList>
    </citation>
    <scope>NUCLEOTIDE SEQUENCE [LARGE SCALE GENOMIC DNA]</scope>
    <source>
        <strain evidence="8">COT-109 OH1386</strain>
    </source>
</reference>
<evidence type="ECO:0000256" key="4">
    <source>
        <dbReference type="ARBA" id="ARBA00023002"/>
    </source>
</evidence>
<dbReference type="InterPro" id="IPR029479">
    <property type="entry name" value="Nitroreductase"/>
</dbReference>
<dbReference type="Pfam" id="PF00881">
    <property type="entry name" value="Nitroreductase"/>
    <property type="match status" value="1"/>
</dbReference>
<dbReference type="PIRSF" id="PIRSF005426">
    <property type="entry name" value="Frp"/>
    <property type="match status" value="1"/>
</dbReference>
<dbReference type="InterPro" id="IPR016446">
    <property type="entry name" value="Flavin_OxRdtase_Frp"/>
</dbReference>
<gene>
    <name evidence="7" type="ORF">HQ35_07580</name>
</gene>
<evidence type="ECO:0000259" key="6">
    <source>
        <dbReference type="Pfam" id="PF00881"/>
    </source>
</evidence>
<evidence type="ECO:0000256" key="2">
    <source>
        <dbReference type="ARBA" id="ARBA00022630"/>
    </source>
</evidence>
<comment type="similarity">
    <text evidence="1 5">Belongs to the flavin oxidoreductase frp family.</text>
</comment>
<dbReference type="eggNOG" id="COG0778">
    <property type="taxonomic scope" value="Bacteria"/>
</dbReference>
<dbReference type="GO" id="GO:0016491">
    <property type="term" value="F:oxidoreductase activity"/>
    <property type="evidence" value="ECO:0007669"/>
    <property type="project" value="UniProtKB-UniRule"/>
</dbReference>
<dbReference type="STRING" id="36874.HQ34_02320"/>
<keyword evidence="8" id="KW-1185">Reference proteome</keyword>
<dbReference type="OrthoDB" id="9809288at2"/>
<evidence type="ECO:0000313" key="7">
    <source>
        <dbReference type="EMBL" id="KGN79419.1"/>
    </source>
</evidence>
<dbReference type="AlphaFoldDB" id="A0A0A2ESW2"/>
<dbReference type="SUPFAM" id="SSF55469">
    <property type="entry name" value="FMN-dependent nitroreductase-like"/>
    <property type="match status" value="1"/>
</dbReference>
<sequence length="246" mass="27329">MNETINIMKAHRSIRNYTGEAVKEEHLRAIIESAIHAPTSINGQQWSIIVIEDQAKKDRIAELAGGQPWISKCSVFMVFLMDYHKVAKKMEAQGIPFEHATSIESVMVGAVDVGIAFSNAMTAAESLGYGIVPIGAIRREPFEIIELLGLPKYVYPVLGMCIGVEAGDQDLKPRLPYDATVSIDIYNAETDTLVADYDALYKEYLAQRPDTTMAPAWTEFVGSVYNRVYFPKVKSSLEQQGFTAEK</sequence>
<protein>
    <recommendedName>
        <fullName evidence="6">Nitroreductase domain-containing protein</fullName>
    </recommendedName>
</protein>